<feature type="active site" description="Proton donor" evidence="1">
    <location>
        <position position="17"/>
    </location>
</feature>
<dbReference type="GO" id="GO:0008253">
    <property type="term" value="F:5'-nucleotidase activity"/>
    <property type="evidence" value="ECO:0007669"/>
    <property type="project" value="InterPro"/>
</dbReference>
<dbReference type="EMBL" id="VZSG01000093">
    <property type="protein sequence ID" value="NWX84071.1"/>
    <property type="molecule type" value="Genomic_DNA"/>
</dbReference>
<dbReference type="GO" id="GO:0005739">
    <property type="term" value="C:mitochondrion"/>
    <property type="evidence" value="ECO:0007669"/>
    <property type="project" value="TreeGrafter"/>
</dbReference>
<dbReference type="Pfam" id="PF06941">
    <property type="entry name" value="NT5C"/>
    <property type="match status" value="1"/>
</dbReference>
<evidence type="ECO:0000256" key="1">
    <source>
        <dbReference type="PIRSR" id="PIRSR610708-1"/>
    </source>
</evidence>
<dbReference type="SUPFAM" id="SSF56784">
    <property type="entry name" value="HAD-like"/>
    <property type="match status" value="1"/>
</dbReference>
<feature type="non-terminal residue" evidence="2">
    <location>
        <position position="228"/>
    </location>
</feature>
<accession>A0A7K6ZJY0</accession>
<keyword evidence="3" id="KW-1185">Reference proteome</keyword>
<dbReference type="Gene3D" id="1.10.40.40">
    <property type="entry name" value="Deoxyribonucleotidase, domain 2"/>
    <property type="match status" value="1"/>
</dbReference>
<dbReference type="SFLD" id="SFLDG01145">
    <property type="entry name" value="C1.2.1"/>
    <property type="match status" value="1"/>
</dbReference>
<dbReference type="Proteomes" id="UP000538817">
    <property type="component" value="Unassembled WGS sequence"/>
</dbReference>
<name>A0A7K6ZJY0_9AVES</name>
<protein>
    <submittedName>
        <fullName evidence="2">NT5C protein</fullName>
    </submittedName>
</protein>
<dbReference type="Gene3D" id="3.40.50.1000">
    <property type="entry name" value="HAD superfamily/HAD-like"/>
    <property type="match status" value="1"/>
</dbReference>
<dbReference type="PANTHER" id="PTHR16504:SF5">
    <property type="entry name" value="5'(3')-DEOXYRIBONUCLEOTIDASE, CYTOSOLIC TYPE"/>
    <property type="match status" value="1"/>
</dbReference>
<proteinExistence type="predicted"/>
<dbReference type="InterPro" id="IPR036412">
    <property type="entry name" value="HAD-like_sf"/>
</dbReference>
<comment type="caution">
    <text evidence="2">The sequence shown here is derived from an EMBL/GenBank/DDBJ whole genome shotgun (WGS) entry which is preliminary data.</text>
</comment>
<dbReference type="InterPro" id="IPR010708">
    <property type="entry name" value="5'(3')-deoxyribonucleotidase"/>
</dbReference>
<dbReference type="SFLD" id="SFLDS00003">
    <property type="entry name" value="Haloacid_Dehalogenase"/>
    <property type="match status" value="1"/>
</dbReference>
<dbReference type="SFLD" id="SFLDG01126">
    <property type="entry name" value="C1.2:_Nucleotidase_Like"/>
    <property type="match status" value="1"/>
</dbReference>
<organism evidence="2 3">
    <name type="scientific">Nothoprocta pentlandii</name>
    <dbReference type="NCBI Taxonomy" id="2585814"/>
    <lineage>
        <taxon>Eukaryota</taxon>
        <taxon>Metazoa</taxon>
        <taxon>Chordata</taxon>
        <taxon>Craniata</taxon>
        <taxon>Vertebrata</taxon>
        <taxon>Euteleostomi</taxon>
        <taxon>Archelosauria</taxon>
        <taxon>Archosauria</taxon>
        <taxon>Dinosauria</taxon>
        <taxon>Saurischia</taxon>
        <taxon>Theropoda</taxon>
        <taxon>Coelurosauria</taxon>
        <taxon>Aves</taxon>
        <taxon>Palaeognathae</taxon>
        <taxon>Tinamiformes</taxon>
        <taxon>Tinamidae</taxon>
        <taxon>Nothoprocta</taxon>
    </lineage>
</organism>
<sequence length="228" mass="25870">GGMGSAAAPLRVLVDMDGVLADFEGALLRAFARRFPGEPRVELAQRRGFSVREQYHGLRRDLAEKVASIYESPGFFLGLDPIPGAIEAMREMMLMPDTQVFICTSPLRKYEHCVLEKYKWVEKHLGPEFVERIILTRDKTVVSADLLFDDKDSIRGLGSFGIAFRESGRERAANCSFPLLLSPGAEPNPSWEHILFTCCHNKHIELEPPRRRLLSWADDWRAIVESKR</sequence>
<evidence type="ECO:0000313" key="2">
    <source>
        <dbReference type="EMBL" id="NWX84071.1"/>
    </source>
</evidence>
<dbReference type="CDD" id="cd02587">
    <property type="entry name" value="HAD_5-3dNT"/>
    <property type="match status" value="1"/>
</dbReference>
<evidence type="ECO:0000313" key="3">
    <source>
        <dbReference type="Proteomes" id="UP000538817"/>
    </source>
</evidence>
<reference evidence="2 3" key="1">
    <citation type="submission" date="2019-09" db="EMBL/GenBank/DDBJ databases">
        <title>Bird 10,000 Genomes (B10K) Project - Family phase.</title>
        <authorList>
            <person name="Zhang G."/>
        </authorList>
    </citation>
    <scope>NUCLEOTIDE SEQUENCE [LARGE SCALE GENOMIC DNA]</scope>
    <source>
        <strain evidence="2">B10K-MSB-04</strain>
    </source>
</reference>
<dbReference type="InterPro" id="IPR023214">
    <property type="entry name" value="HAD_sf"/>
</dbReference>
<gene>
    <name evidence="2" type="primary">Nt5c</name>
    <name evidence="2" type="ORF">NOTPEN_R05711</name>
</gene>
<feature type="non-terminal residue" evidence="2">
    <location>
        <position position="1"/>
    </location>
</feature>
<feature type="active site" description="Nucleophile" evidence="1">
    <location>
        <position position="15"/>
    </location>
</feature>
<dbReference type="AlphaFoldDB" id="A0A7K6ZJY0"/>
<dbReference type="GO" id="GO:0009223">
    <property type="term" value="P:pyrimidine deoxyribonucleotide catabolic process"/>
    <property type="evidence" value="ECO:0007669"/>
    <property type="project" value="TreeGrafter"/>
</dbReference>
<dbReference type="PANTHER" id="PTHR16504">
    <property type="entry name" value="5'(3')-DEOXYRIBONUCLEOTIDASE"/>
    <property type="match status" value="1"/>
</dbReference>